<evidence type="ECO:0000256" key="6">
    <source>
        <dbReference type="ARBA" id="ARBA00022960"/>
    </source>
</evidence>
<dbReference type="Proteomes" id="UP000613160">
    <property type="component" value="Unassembled WGS sequence"/>
</dbReference>
<gene>
    <name evidence="11" type="ORF">GCM10011335_18860</name>
</gene>
<reference evidence="11" key="1">
    <citation type="journal article" date="2014" name="Int. J. Syst. Evol. Microbiol.">
        <title>Complete genome sequence of Corynebacterium casei LMG S-19264T (=DSM 44701T), isolated from a smear-ripened cheese.</title>
        <authorList>
            <consortium name="US DOE Joint Genome Institute (JGI-PGF)"/>
            <person name="Walter F."/>
            <person name="Albersmeier A."/>
            <person name="Kalinowski J."/>
            <person name="Ruckert C."/>
        </authorList>
    </citation>
    <scope>NUCLEOTIDE SEQUENCE</scope>
    <source>
        <strain evidence="11">CGMCC 1.15493</strain>
    </source>
</reference>
<dbReference type="GO" id="GO:0018104">
    <property type="term" value="P:peptidoglycan-protein cross-linking"/>
    <property type="evidence" value="ECO:0007669"/>
    <property type="project" value="TreeGrafter"/>
</dbReference>
<dbReference type="InterPro" id="IPR050979">
    <property type="entry name" value="LD-transpeptidase"/>
</dbReference>
<reference evidence="11" key="2">
    <citation type="submission" date="2020-09" db="EMBL/GenBank/DDBJ databases">
        <authorList>
            <person name="Sun Q."/>
            <person name="Zhou Y."/>
        </authorList>
    </citation>
    <scope>NUCLEOTIDE SEQUENCE</scope>
    <source>
        <strain evidence="11">CGMCC 1.15493</strain>
    </source>
</reference>
<keyword evidence="4" id="KW-0808">Transferase</keyword>
<evidence type="ECO:0000259" key="10">
    <source>
        <dbReference type="PROSITE" id="PS52029"/>
    </source>
</evidence>
<dbReference type="InterPro" id="IPR038063">
    <property type="entry name" value="Transpep_catalytic_dom"/>
</dbReference>
<dbReference type="Pfam" id="PF03734">
    <property type="entry name" value="YkuD"/>
    <property type="match status" value="1"/>
</dbReference>
<proteinExistence type="inferred from homology"/>
<evidence type="ECO:0000256" key="8">
    <source>
        <dbReference type="ARBA" id="ARBA00023316"/>
    </source>
</evidence>
<comment type="caution">
    <text evidence="11">The sequence shown here is derived from an EMBL/GenBank/DDBJ whole genome shotgun (WGS) entry which is preliminary data.</text>
</comment>
<comment type="pathway">
    <text evidence="1 9">Cell wall biogenesis; peptidoglycan biosynthesis.</text>
</comment>
<dbReference type="GO" id="GO:0008360">
    <property type="term" value="P:regulation of cell shape"/>
    <property type="evidence" value="ECO:0007669"/>
    <property type="project" value="UniProtKB-UniRule"/>
</dbReference>
<dbReference type="FunFam" id="2.40.440.10:FF:000002">
    <property type="entry name" value="L,D-transpeptidase ErfK/SrfK"/>
    <property type="match status" value="1"/>
</dbReference>
<organism evidence="11 12">
    <name type="scientific">Aureimonas glaciei</name>
    <dbReference type="NCBI Taxonomy" id="1776957"/>
    <lineage>
        <taxon>Bacteria</taxon>
        <taxon>Pseudomonadati</taxon>
        <taxon>Pseudomonadota</taxon>
        <taxon>Alphaproteobacteria</taxon>
        <taxon>Hyphomicrobiales</taxon>
        <taxon>Aurantimonadaceae</taxon>
        <taxon>Aureimonas</taxon>
    </lineage>
</organism>
<keyword evidence="6 9" id="KW-0133">Cell shape</keyword>
<comment type="similarity">
    <text evidence="2">Belongs to the YkuD family.</text>
</comment>
<keyword evidence="5" id="KW-0378">Hydrolase</keyword>
<evidence type="ECO:0000256" key="2">
    <source>
        <dbReference type="ARBA" id="ARBA00005992"/>
    </source>
</evidence>
<evidence type="ECO:0000313" key="11">
    <source>
        <dbReference type="EMBL" id="GGD16343.1"/>
    </source>
</evidence>
<evidence type="ECO:0000256" key="7">
    <source>
        <dbReference type="ARBA" id="ARBA00022984"/>
    </source>
</evidence>
<evidence type="ECO:0000256" key="5">
    <source>
        <dbReference type="ARBA" id="ARBA00022801"/>
    </source>
</evidence>
<name>A0A916XVM8_9HYPH</name>
<dbReference type="SUPFAM" id="SSF141523">
    <property type="entry name" value="L,D-transpeptidase catalytic domain-like"/>
    <property type="match status" value="1"/>
</dbReference>
<feature type="active site" description="Nucleophile" evidence="9">
    <location>
        <position position="152"/>
    </location>
</feature>
<feature type="active site" description="Proton donor/acceptor" evidence="9">
    <location>
        <position position="136"/>
    </location>
</feature>
<keyword evidence="8 9" id="KW-0961">Cell wall biogenesis/degradation</keyword>
<dbReference type="Gene3D" id="2.40.440.10">
    <property type="entry name" value="L,D-transpeptidase catalytic domain-like"/>
    <property type="match status" value="1"/>
</dbReference>
<evidence type="ECO:0000256" key="1">
    <source>
        <dbReference type="ARBA" id="ARBA00004752"/>
    </source>
</evidence>
<dbReference type="AlphaFoldDB" id="A0A916XVM8"/>
<sequence length="177" mass="18569">MNSIGKVAARRAAAGMAFGAIGFGLFLGAAAAREPVGFDSAGALPGTIVIRTTERRLYLVLGEGRALSYPVGVGRADRQWTGLSAITGKYVRPNWAPPAAVKRDRPSLPDMIPGGAPNNPMGVAAMTLAGGEYAIHGTNSPKSIGGFVSYGCIRMFNEDIIHLYDRVRVGTPVLVTR</sequence>
<dbReference type="RefSeq" id="WP_244640013.1">
    <property type="nucleotide sequence ID" value="NZ_BMJJ01000004.1"/>
</dbReference>
<dbReference type="PANTHER" id="PTHR30582">
    <property type="entry name" value="L,D-TRANSPEPTIDASE"/>
    <property type="match status" value="1"/>
</dbReference>
<dbReference type="GO" id="GO:0071972">
    <property type="term" value="F:peptidoglycan L,D-transpeptidase activity"/>
    <property type="evidence" value="ECO:0007669"/>
    <property type="project" value="TreeGrafter"/>
</dbReference>
<evidence type="ECO:0000256" key="4">
    <source>
        <dbReference type="ARBA" id="ARBA00022679"/>
    </source>
</evidence>
<dbReference type="PANTHER" id="PTHR30582:SF24">
    <property type="entry name" value="L,D-TRANSPEPTIDASE ERFK_SRFK-RELATED"/>
    <property type="match status" value="1"/>
</dbReference>
<feature type="domain" description="L,D-TPase catalytic" evidence="10">
    <location>
        <begin position="46"/>
        <end position="176"/>
    </location>
</feature>
<evidence type="ECO:0000256" key="3">
    <source>
        <dbReference type="ARBA" id="ARBA00022676"/>
    </source>
</evidence>
<evidence type="ECO:0000256" key="9">
    <source>
        <dbReference type="PROSITE-ProRule" id="PRU01373"/>
    </source>
</evidence>
<dbReference type="GO" id="GO:0016757">
    <property type="term" value="F:glycosyltransferase activity"/>
    <property type="evidence" value="ECO:0007669"/>
    <property type="project" value="UniProtKB-KW"/>
</dbReference>
<dbReference type="GO" id="GO:0005576">
    <property type="term" value="C:extracellular region"/>
    <property type="evidence" value="ECO:0007669"/>
    <property type="project" value="TreeGrafter"/>
</dbReference>
<keyword evidence="12" id="KW-1185">Reference proteome</keyword>
<accession>A0A916XVM8</accession>
<dbReference type="InterPro" id="IPR005490">
    <property type="entry name" value="LD_TPept_cat_dom"/>
</dbReference>
<evidence type="ECO:0000313" key="12">
    <source>
        <dbReference type="Proteomes" id="UP000613160"/>
    </source>
</evidence>
<keyword evidence="3" id="KW-0328">Glycosyltransferase</keyword>
<dbReference type="EMBL" id="BMJJ01000004">
    <property type="protein sequence ID" value="GGD16343.1"/>
    <property type="molecule type" value="Genomic_DNA"/>
</dbReference>
<dbReference type="CDD" id="cd16913">
    <property type="entry name" value="YkuD_like"/>
    <property type="match status" value="1"/>
</dbReference>
<keyword evidence="7 9" id="KW-0573">Peptidoglycan synthesis</keyword>
<dbReference type="PROSITE" id="PS52029">
    <property type="entry name" value="LD_TPASE"/>
    <property type="match status" value="1"/>
</dbReference>
<dbReference type="GO" id="GO:0071555">
    <property type="term" value="P:cell wall organization"/>
    <property type="evidence" value="ECO:0007669"/>
    <property type="project" value="UniProtKB-UniRule"/>
</dbReference>
<protein>
    <submittedName>
        <fullName evidence="11">L,D-transpeptidase</fullName>
    </submittedName>
</protein>